<dbReference type="AlphaFoldDB" id="A0AA36E721"/>
<keyword evidence="2" id="KW-1185">Reference proteome</keyword>
<gene>
    <name evidence="1" type="ORF">LSALG_LOCUS25143</name>
</gene>
<organism evidence="1 2">
    <name type="scientific">Lactuca saligna</name>
    <name type="common">Willowleaf lettuce</name>
    <dbReference type="NCBI Taxonomy" id="75948"/>
    <lineage>
        <taxon>Eukaryota</taxon>
        <taxon>Viridiplantae</taxon>
        <taxon>Streptophyta</taxon>
        <taxon>Embryophyta</taxon>
        <taxon>Tracheophyta</taxon>
        <taxon>Spermatophyta</taxon>
        <taxon>Magnoliopsida</taxon>
        <taxon>eudicotyledons</taxon>
        <taxon>Gunneridae</taxon>
        <taxon>Pentapetalae</taxon>
        <taxon>asterids</taxon>
        <taxon>campanulids</taxon>
        <taxon>Asterales</taxon>
        <taxon>Asteraceae</taxon>
        <taxon>Cichorioideae</taxon>
        <taxon>Cichorieae</taxon>
        <taxon>Lactucinae</taxon>
        <taxon>Lactuca</taxon>
    </lineage>
</organism>
<proteinExistence type="predicted"/>
<dbReference type="Proteomes" id="UP001177003">
    <property type="component" value="Chromosome 5"/>
</dbReference>
<evidence type="ECO:0000313" key="1">
    <source>
        <dbReference type="EMBL" id="CAI9285684.1"/>
    </source>
</evidence>
<dbReference type="EMBL" id="OX465081">
    <property type="protein sequence ID" value="CAI9285684.1"/>
    <property type="molecule type" value="Genomic_DNA"/>
</dbReference>
<reference evidence="1" key="1">
    <citation type="submission" date="2023-04" db="EMBL/GenBank/DDBJ databases">
        <authorList>
            <person name="Vijverberg K."/>
            <person name="Xiong W."/>
            <person name="Schranz E."/>
        </authorList>
    </citation>
    <scope>NUCLEOTIDE SEQUENCE</scope>
</reference>
<name>A0AA36E721_LACSI</name>
<accession>A0AA36E721</accession>
<protein>
    <submittedName>
        <fullName evidence="1">Uncharacterized protein</fullName>
    </submittedName>
</protein>
<sequence length="170" mass="19365">MTILASAFEKNSSDGEVKCLMAHNVESHANTSHDSVGILNDDSPHTVDNLRSKRDDASAYQIKNHVNLSSIDNIENKDMIHLLRFNLLISNKRKSPLSLELKILKEKLIALEKSLSVLKRENTCISLTNNFLHTEKVKFVDHANHTQLILKFWASFHFNVTIIFNAQIPY</sequence>
<evidence type="ECO:0000313" key="2">
    <source>
        <dbReference type="Proteomes" id="UP001177003"/>
    </source>
</evidence>